<keyword evidence="9" id="KW-1185">Reference proteome</keyword>
<dbReference type="PROSITE" id="PS51362">
    <property type="entry name" value="TGF_BETA_2"/>
    <property type="match status" value="1"/>
</dbReference>
<keyword evidence="4 6" id="KW-0339">Growth factor</keyword>
<evidence type="ECO:0000256" key="3">
    <source>
        <dbReference type="ARBA" id="ARBA00022525"/>
    </source>
</evidence>
<dbReference type="PROSITE" id="PS00250">
    <property type="entry name" value="TGF_BETA_1"/>
    <property type="match status" value="1"/>
</dbReference>
<reference evidence="8 9" key="1">
    <citation type="submission" date="2019-07" db="EMBL/GenBank/DDBJ databases">
        <title>Draft genome assembly of a fouling barnacle, Amphibalanus amphitrite (Darwin, 1854): The first reference genome for Thecostraca.</title>
        <authorList>
            <person name="Kim W."/>
        </authorList>
    </citation>
    <scope>NUCLEOTIDE SEQUENCE [LARGE SCALE GENOMIC DNA]</scope>
    <source>
        <strain evidence="8">SNU_AA5</strain>
        <tissue evidence="8">Soma without cirri and trophi</tissue>
    </source>
</reference>
<evidence type="ECO:0000256" key="1">
    <source>
        <dbReference type="ARBA" id="ARBA00004613"/>
    </source>
</evidence>
<dbReference type="InterPro" id="IPR001839">
    <property type="entry name" value="TGF-b_C"/>
</dbReference>
<comment type="subcellular location">
    <subcellularLocation>
        <location evidence="1">Secreted</location>
    </subcellularLocation>
</comment>
<name>A0A6A4WMU8_AMPAM</name>
<comment type="caution">
    <text evidence="8">The sequence shown here is derived from an EMBL/GenBank/DDBJ whole genome shotgun (WGS) entry which is preliminary data.</text>
</comment>
<proteinExistence type="inferred from homology"/>
<evidence type="ECO:0000256" key="5">
    <source>
        <dbReference type="ARBA" id="ARBA00023157"/>
    </source>
</evidence>
<dbReference type="GO" id="GO:0005615">
    <property type="term" value="C:extracellular space"/>
    <property type="evidence" value="ECO:0007669"/>
    <property type="project" value="TreeGrafter"/>
</dbReference>
<dbReference type="InterPro" id="IPR015615">
    <property type="entry name" value="TGF-beta-rel"/>
</dbReference>
<protein>
    <submittedName>
        <fullName evidence="8">Growth/differentiation factor 8</fullName>
    </submittedName>
</protein>
<feature type="domain" description="TGF-beta family profile" evidence="7">
    <location>
        <begin position="154"/>
        <end position="250"/>
    </location>
</feature>
<dbReference type="SMART" id="SM00204">
    <property type="entry name" value="TGFB"/>
    <property type="match status" value="1"/>
</dbReference>
<evidence type="ECO:0000259" key="7">
    <source>
        <dbReference type="PROSITE" id="PS51362"/>
    </source>
</evidence>
<evidence type="ECO:0000256" key="2">
    <source>
        <dbReference type="ARBA" id="ARBA00006656"/>
    </source>
</evidence>
<keyword evidence="3" id="KW-0964">Secreted</keyword>
<dbReference type="InterPro" id="IPR029034">
    <property type="entry name" value="Cystine-knot_cytokine"/>
</dbReference>
<dbReference type="InterPro" id="IPR017948">
    <property type="entry name" value="TGFb_CS"/>
</dbReference>
<evidence type="ECO:0000313" key="8">
    <source>
        <dbReference type="EMBL" id="KAF0305030.1"/>
    </source>
</evidence>
<dbReference type="SUPFAM" id="SSF57501">
    <property type="entry name" value="Cystine-knot cytokines"/>
    <property type="match status" value="1"/>
</dbReference>
<dbReference type="PANTHER" id="PTHR11848:SF262">
    <property type="entry name" value="LD29161P"/>
    <property type="match status" value="1"/>
</dbReference>
<keyword evidence="5" id="KW-1015">Disulfide bond</keyword>
<evidence type="ECO:0000256" key="4">
    <source>
        <dbReference type="ARBA" id="ARBA00023030"/>
    </source>
</evidence>
<dbReference type="Proteomes" id="UP000440578">
    <property type="component" value="Unassembled WGS sequence"/>
</dbReference>
<dbReference type="OrthoDB" id="5948587at2759"/>
<dbReference type="Gene3D" id="2.60.120.970">
    <property type="match status" value="1"/>
</dbReference>
<organism evidence="8 9">
    <name type="scientific">Amphibalanus amphitrite</name>
    <name type="common">Striped barnacle</name>
    <name type="synonym">Balanus amphitrite</name>
    <dbReference type="NCBI Taxonomy" id="1232801"/>
    <lineage>
        <taxon>Eukaryota</taxon>
        <taxon>Metazoa</taxon>
        <taxon>Ecdysozoa</taxon>
        <taxon>Arthropoda</taxon>
        <taxon>Crustacea</taxon>
        <taxon>Multicrustacea</taxon>
        <taxon>Cirripedia</taxon>
        <taxon>Thoracica</taxon>
        <taxon>Thoracicalcarea</taxon>
        <taxon>Balanomorpha</taxon>
        <taxon>Balanoidea</taxon>
        <taxon>Balanidae</taxon>
        <taxon>Amphibalaninae</taxon>
        <taxon>Amphibalanus</taxon>
    </lineage>
</organism>
<dbReference type="GO" id="GO:0008083">
    <property type="term" value="F:growth factor activity"/>
    <property type="evidence" value="ECO:0007669"/>
    <property type="project" value="UniProtKB-KW"/>
</dbReference>
<comment type="similarity">
    <text evidence="2 6">Belongs to the TGF-beta family.</text>
</comment>
<dbReference type="GO" id="GO:0005125">
    <property type="term" value="F:cytokine activity"/>
    <property type="evidence" value="ECO:0007669"/>
    <property type="project" value="TreeGrafter"/>
</dbReference>
<dbReference type="Pfam" id="PF00019">
    <property type="entry name" value="TGF_beta"/>
    <property type="match status" value="1"/>
</dbReference>
<evidence type="ECO:0000256" key="6">
    <source>
        <dbReference type="RuleBase" id="RU000354"/>
    </source>
</evidence>
<dbReference type="EMBL" id="VIIS01000786">
    <property type="protein sequence ID" value="KAF0305030.1"/>
    <property type="molecule type" value="Genomic_DNA"/>
</dbReference>
<evidence type="ECO:0000313" key="9">
    <source>
        <dbReference type="Proteomes" id="UP000440578"/>
    </source>
</evidence>
<sequence>MRGSPLAAETLYFELPRDLSGRNLATARLLFRDAGELQYLARADSATYVNIYKVVPQGLSYQLEEVGTETVRLRVAGARLVPADAQLVSVDVTELVYDWLRRPGTNYGLVVRTRDRHGAGRGALLAGLDDRQKAPMLEVHMEEVAAKKRPRWRRRRRAPPVRYCDQSGLETACCLYELVVDFHEFAWDWIIAPVRYRANFCRGDCPAVYMQKYAHTHIAQQLGGSVGPCCSPRQLAPLWMLYWDNKNNIK</sequence>
<dbReference type="Gene3D" id="2.10.90.10">
    <property type="entry name" value="Cystine-knot cytokines"/>
    <property type="match status" value="1"/>
</dbReference>
<dbReference type="PANTHER" id="PTHR11848">
    <property type="entry name" value="TGF-BETA FAMILY"/>
    <property type="match status" value="1"/>
</dbReference>
<gene>
    <name evidence="8" type="primary">MSTN</name>
    <name evidence="8" type="ORF">FJT64_023269</name>
</gene>
<dbReference type="AlphaFoldDB" id="A0A6A4WMU8"/>
<dbReference type="CDD" id="cd13751">
    <property type="entry name" value="TGF_beta_GDF8_like"/>
    <property type="match status" value="1"/>
</dbReference>
<accession>A0A6A4WMU8</accession>